<protein>
    <submittedName>
        <fullName evidence="1">Uncharacterized protein</fullName>
    </submittedName>
</protein>
<accession>A0A6C0K346</accession>
<sequence>MITVIATWINHPEVLKEHKDMWVKVFNDRVRYVAYIDAKNHSDFSNFGDASVREQLVKVCIDNDIDYVIVPQNYHMMRRSVFGDNCIFEADQNPSGRDSLVCQYAWNKEVLEGGCERIILVQSDIFPYRRMSWSDFTHGSQFYFKMQTRKNGFLKLDYAWEGLCAFDMGTWSDHMKRLVDFEYGLQKAVYTDTGGGLWKIMEALTDDKKYNWTGLDSLQWSSQDSVPELPFWVTEHLRKDPRNSVEADGTISYYSEIQDDRCFHLRAGGNWDNAGKEVHDKRYSNFLKLLKDAIVDGSVFLS</sequence>
<proteinExistence type="predicted"/>
<evidence type="ECO:0000313" key="1">
    <source>
        <dbReference type="EMBL" id="QHU12485.1"/>
    </source>
</evidence>
<reference evidence="1" key="1">
    <citation type="journal article" date="2020" name="Nature">
        <title>Giant virus diversity and host interactions through global metagenomics.</title>
        <authorList>
            <person name="Schulz F."/>
            <person name="Roux S."/>
            <person name="Paez-Espino D."/>
            <person name="Jungbluth S."/>
            <person name="Walsh D.A."/>
            <person name="Denef V.J."/>
            <person name="McMahon K.D."/>
            <person name="Konstantinidis K.T."/>
            <person name="Eloe-Fadrosh E.A."/>
            <person name="Kyrpides N.C."/>
            <person name="Woyke T."/>
        </authorList>
    </citation>
    <scope>NUCLEOTIDE SEQUENCE</scope>
    <source>
        <strain evidence="1">GVMAG-S-1101171-110</strain>
    </source>
</reference>
<dbReference type="AlphaFoldDB" id="A0A6C0K346"/>
<name>A0A6C0K346_9ZZZZ</name>
<organism evidence="1">
    <name type="scientific">viral metagenome</name>
    <dbReference type="NCBI Taxonomy" id="1070528"/>
    <lineage>
        <taxon>unclassified sequences</taxon>
        <taxon>metagenomes</taxon>
        <taxon>organismal metagenomes</taxon>
    </lineage>
</organism>
<dbReference type="EMBL" id="MN740800">
    <property type="protein sequence ID" value="QHU12485.1"/>
    <property type="molecule type" value="Genomic_DNA"/>
</dbReference>